<keyword evidence="3" id="KW-1185">Reference proteome</keyword>
<evidence type="ECO:0000256" key="1">
    <source>
        <dbReference type="SAM" id="Phobius"/>
    </source>
</evidence>
<organism evidence="2 3">
    <name type="scientific">Solanum verrucosum</name>
    <dbReference type="NCBI Taxonomy" id="315347"/>
    <lineage>
        <taxon>Eukaryota</taxon>
        <taxon>Viridiplantae</taxon>
        <taxon>Streptophyta</taxon>
        <taxon>Embryophyta</taxon>
        <taxon>Tracheophyta</taxon>
        <taxon>Spermatophyta</taxon>
        <taxon>Magnoliopsida</taxon>
        <taxon>eudicotyledons</taxon>
        <taxon>Gunneridae</taxon>
        <taxon>Pentapetalae</taxon>
        <taxon>asterids</taxon>
        <taxon>lamiids</taxon>
        <taxon>Solanales</taxon>
        <taxon>Solanaceae</taxon>
        <taxon>Solanoideae</taxon>
        <taxon>Solaneae</taxon>
        <taxon>Solanum</taxon>
    </lineage>
</organism>
<feature type="transmembrane region" description="Helical" evidence="1">
    <location>
        <begin position="6"/>
        <end position="26"/>
    </location>
</feature>
<reference evidence="2" key="1">
    <citation type="submission" date="2023-08" db="EMBL/GenBank/DDBJ databases">
        <title>A de novo genome assembly of Solanum verrucosum Schlechtendal, a Mexican diploid species geographically isolated from the other diploid A-genome species in potato relatives.</title>
        <authorList>
            <person name="Hosaka K."/>
        </authorList>
    </citation>
    <scope>NUCLEOTIDE SEQUENCE</scope>
    <source>
        <tissue evidence="2">Young leaves</tissue>
    </source>
</reference>
<protein>
    <submittedName>
        <fullName evidence="2">Uncharacterized protein</fullName>
    </submittedName>
</protein>
<accession>A0AAF0ZLH8</accession>
<keyword evidence="1" id="KW-0472">Membrane</keyword>
<keyword evidence="1" id="KW-0812">Transmembrane</keyword>
<dbReference type="AlphaFoldDB" id="A0AAF0ZLH8"/>
<sequence>MFLECLDIQLVMQILVALVICLINMLKT</sequence>
<dbReference type="Proteomes" id="UP001234989">
    <property type="component" value="Chromosome 8"/>
</dbReference>
<evidence type="ECO:0000313" key="2">
    <source>
        <dbReference type="EMBL" id="WMV41254.1"/>
    </source>
</evidence>
<dbReference type="EMBL" id="CP133619">
    <property type="protein sequence ID" value="WMV41254.1"/>
    <property type="molecule type" value="Genomic_DNA"/>
</dbReference>
<proteinExistence type="predicted"/>
<gene>
    <name evidence="2" type="ORF">MTR67_034639</name>
</gene>
<evidence type="ECO:0000313" key="3">
    <source>
        <dbReference type="Proteomes" id="UP001234989"/>
    </source>
</evidence>
<keyword evidence="1" id="KW-1133">Transmembrane helix</keyword>
<name>A0AAF0ZLH8_SOLVR</name>